<dbReference type="InterPro" id="IPR000086">
    <property type="entry name" value="NUDIX_hydrolase_dom"/>
</dbReference>
<dbReference type="Pfam" id="PF00293">
    <property type="entry name" value="NUDIX"/>
    <property type="match status" value="1"/>
</dbReference>
<dbReference type="EMBL" id="CP021121">
    <property type="protein sequence ID" value="ARQ71597.1"/>
    <property type="molecule type" value="Genomic_DNA"/>
</dbReference>
<comment type="similarity">
    <text evidence="2 5">Belongs to the Nudix hydrolase family.</text>
</comment>
<keyword evidence="4" id="KW-0460">Magnesium</keyword>
<dbReference type="Pfam" id="PF13302">
    <property type="entry name" value="Acetyltransf_3"/>
    <property type="match status" value="1"/>
</dbReference>
<dbReference type="PANTHER" id="PTHR43046:SF12">
    <property type="entry name" value="GDP-MANNOSE MANNOSYL HYDROLASE"/>
    <property type="match status" value="1"/>
</dbReference>
<dbReference type="AlphaFoldDB" id="A0A1W7D3U0"/>
<name>A0A1W7D3U0_9ACTN</name>
<dbReference type="Proteomes" id="UP000194218">
    <property type="component" value="Chromosome"/>
</dbReference>
<feature type="domain" description="N-acetyltransferase" evidence="6">
    <location>
        <begin position="76"/>
        <end position="213"/>
    </location>
</feature>
<evidence type="ECO:0000256" key="2">
    <source>
        <dbReference type="ARBA" id="ARBA00005582"/>
    </source>
</evidence>
<dbReference type="InterPro" id="IPR015797">
    <property type="entry name" value="NUDIX_hydrolase-like_dom_sf"/>
</dbReference>
<sequence length="374" mass="40272">MITLRAAVRAVRPVARPRRASAPRVRRPPAVLIAGGGAGLGYAVMTHERDGGTCLSTSEHDLSLSELTAADAAGYVALLAANQAHVGRFADWDDERSCDPAWIGERLAEVPPEGSIRLGLRLGGTLVGRLDLIATAATRYRIAYWLDRRYTGRGLATVAARAAVAHARDARGAHDVYATVTHENERGAAVLRRLGFAAAGEANGYRLFQLPFGAAPGPVPVPRAAARVLLVDDEGRLLLFSGRRDGRTHWYTAGGGLEPGETHEEAALREIREETGLTRVRLSGEVWRGRPVIARWGGVAHELRQRYFLARVPVCDIDTSGFDEAERARVTGHRWWTASELAATTDVLRPAGLPALLARLLADGPPARPVLVDA</sequence>
<evidence type="ECO:0000313" key="8">
    <source>
        <dbReference type="EMBL" id="ARQ71597.1"/>
    </source>
</evidence>
<evidence type="ECO:0000256" key="5">
    <source>
        <dbReference type="RuleBase" id="RU003476"/>
    </source>
</evidence>
<dbReference type="InterPro" id="IPR020476">
    <property type="entry name" value="Nudix_hydrolase"/>
</dbReference>
<dbReference type="InterPro" id="IPR016181">
    <property type="entry name" value="Acyl_CoA_acyltransferase"/>
</dbReference>
<dbReference type="PROSITE" id="PS00893">
    <property type="entry name" value="NUDIX_BOX"/>
    <property type="match status" value="1"/>
</dbReference>
<comment type="cofactor">
    <cofactor evidence="1">
        <name>Mg(2+)</name>
        <dbReference type="ChEBI" id="CHEBI:18420"/>
    </cofactor>
</comment>
<evidence type="ECO:0000259" key="7">
    <source>
        <dbReference type="PROSITE" id="PS51462"/>
    </source>
</evidence>
<evidence type="ECO:0000256" key="4">
    <source>
        <dbReference type="ARBA" id="ARBA00022842"/>
    </source>
</evidence>
<dbReference type="Gene3D" id="3.90.79.10">
    <property type="entry name" value="Nucleoside Triphosphate Pyrophosphohydrolase"/>
    <property type="match status" value="1"/>
</dbReference>
<dbReference type="InterPro" id="IPR020084">
    <property type="entry name" value="NUDIX_hydrolase_CS"/>
</dbReference>
<dbReference type="CDD" id="cd04685">
    <property type="entry name" value="NUDIX_Hydrolase"/>
    <property type="match status" value="1"/>
</dbReference>
<dbReference type="GO" id="GO:0016787">
    <property type="term" value="F:hydrolase activity"/>
    <property type="evidence" value="ECO:0007669"/>
    <property type="project" value="UniProtKB-KW"/>
</dbReference>
<accession>A0A1W7D3U0</accession>
<organism evidence="8 9">
    <name type="scientific">Streptomyces marincola</name>
    <dbReference type="NCBI Taxonomy" id="2878388"/>
    <lineage>
        <taxon>Bacteria</taxon>
        <taxon>Bacillati</taxon>
        <taxon>Actinomycetota</taxon>
        <taxon>Actinomycetes</taxon>
        <taxon>Kitasatosporales</taxon>
        <taxon>Streptomycetaceae</taxon>
        <taxon>Streptomyces</taxon>
    </lineage>
</organism>
<dbReference type="SUPFAM" id="SSF55729">
    <property type="entry name" value="Acyl-CoA N-acyltransferases (Nat)"/>
    <property type="match status" value="1"/>
</dbReference>
<feature type="domain" description="Nudix hydrolase" evidence="7">
    <location>
        <begin position="220"/>
        <end position="360"/>
    </location>
</feature>
<protein>
    <recommendedName>
        <fullName evidence="10">Protein N-acetyltransferase, RimJ/RimL family</fullName>
    </recommendedName>
</protein>
<dbReference type="PROSITE" id="PS51462">
    <property type="entry name" value="NUDIX"/>
    <property type="match status" value="1"/>
</dbReference>
<dbReference type="PANTHER" id="PTHR43046">
    <property type="entry name" value="GDP-MANNOSE MANNOSYL HYDROLASE"/>
    <property type="match status" value="1"/>
</dbReference>
<keyword evidence="9" id="KW-1185">Reference proteome</keyword>
<dbReference type="PRINTS" id="PR00502">
    <property type="entry name" value="NUDIXFAMILY"/>
</dbReference>
<evidence type="ECO:0000259" key="6">
    <source>
        <dbReference type="PROSITE" id="PS51186"/>
    </source>
</evidence>
<dbReference type="InterPro" id="IPR000182">
    <property type="entry name" value="GNAT_dom"/>
</dbReference>
<evidence type="ECO:0000256" key="3">
    <source>
        <dbReference type="ARBA" id="ARBA00022801"/>
    </source>
</evidence>
<dbReference type="PROSITE" id="PS51186">
    <property type="entry name" value="GNAT"/>
    <property type="match status" value="1"/>
</dbReference>
<dbReference type="GO" id="GO:0016747">
    <property type="term" value="F:acyltransferase activity, transferring groups other than amino-acyl groups"/>
    <property type="evidence" value="ECO:0007669"/>
    <property type="project" value="InterPro"/>
</dbReference>
<dbReference type="SUPFAM" id="SSF55811">
    <property type="entry name" value="Nudix"/>
    <property type="match status" value="1"/>
</dbReference>
<evidence type="ECO:0000256" key="1">
    <source>
        <dbReference type="ARBA" id="ARBA00001946"/>
    </source>
</evidence>
<evidence type="ECO:0000313" key="9">
    <source>
        <dbReference type="Proteomes" id="UP000194218"/>
    </source>
</evidence>
<gene>
    <name evidence="8" type="ORF">CAG99_24690</name>
</gene>
<reference evidence="8 9" key="1">
    <citation type="submission" date="2017-05" db="EMBL/GenBank/DDBJ databases">
        <title>Complete genome sequence of Streptomyces sp. SCSIO 03032 revealed the diverse biosynthetic pathways for its bioactive secondary metabolites.</title>
        <authorList>
            <person name="Ma L."/>
            <person name="Zhu Y."/>
            <person name="Zhang W."/>
            <person name="Zhang G."/>
            <person name="Tian X."/>
            <person name="Zhang S."/>
            <person name="Zhang C."/>
        </authorList>
    </citation>
    <scope>NUCLEOTIDE SEQUENCE [LARGE SCALE GENOMIC DNA]</scope>
    <source>
        <strain evidence="8 9">SCSIO 03032</strain>
    </source>
</reference>
<proteinExistence type="inferred from homology"/>
<dbReference type="KEGG" id="smao:CAG99_24690"/>
<dbReference type="Gene3D" id="3.40.630.30">
    <property type="match status" value="1"/>
</dbReference>
<evidence type="ECO:0008006" key="10">
    <source>
        <dbReference type="Google" id="ProtNLM"/>
    </source>
</evidence>
<keyword evidence="3 5" id="KW-0378">Hydrolase</keyword>